<proteinExistence type="predicted"/>
<protein>
    <recommendedName>
        <fullName evidence="3">Protein kinase domain-containing protein</fullName>
    </recommendedName>
</protein>
<dbReference type="Proteomes" id="UP000215914">
    <property type="component" value="Chromosome 9"/>
</dbReference>
<dbReference type="PANTHER" id="PTHR47987:SF20">
    <property type="entry name" value="OS04G0654600 PROTEIN"/>
    <property type="match status" value="1"/>
</dbReference>
<reference evidence="2" key="1">
    <citation type="journal article" date="2017" name="Nature">
        <title>The sunflower genome provides insights into oil metabolism, flowering and Asterid evolution.</title>
        <authorList>
            <person name="Badouin H."/>
            <person name="Gouzy J."/>
            <person name="Grassa C.J."/>
            <person name="Murat F."/>
            <person name="Staton S.E."/>
            <person name="Cottret L."/>
            <person name="Lelandais-Briere C."/>
            <person name="Owens G.L."/>
            <person name="Carrere S."/>
            <person name="Mayjonade B."/>
            <person name="Legrand L."/>
            <person name="Gill N."/>
            <person name="Kane N.C."/>
            <person name="Bowers J.E."/>
            <person name="Hubner S."/>
            <person name="Bellec A."/>
            <person name="Berard A."/>
            <person name="Berges H."/>
            <person name="Blanchet N."/>
            <person name="Boniface M.C."/>
            <person name="Brunel D."/>
            <person name="Catrice O."/>
            <person name="Chaidir N."/>
            <person name="Claudel C."/>
            <person name="Donnadieu C."/>
            <person name="Faraut T."/>
            <person name="Fievet G."/>
            <person name="Helmstetter N."/>
            <person name="King M."/>
            <person name="Knapp S.J."/>
            <person name="Lai Z."/>
            <person name="Le Paslier M.C."/>
            <person name="Lippi Y."/>
            <person name="Lorenzon L."/>
            <person name="Mandel J.R."/>
            <person name="Marage G."/>
            <person name="Marchand G."/>
            <person name="Marquand E."/>
            <person name="Bret-Mestries E."/>
            <person name="Morien E."/>
            <person name="Nambeesan S."/>
            <person name="Nguyen T."/>
            <person name="Pegot-Espagnet P."/>
            <person name="Pouilly N."/>
            <person name="Raftis F."/>
            <person name="Sallet E."/>
            <person name="Schiex T."/>
            <person name="Thomas J."/>
            <person name="Vandecasteele C."/>
            <person name="Vares D."/>
            <person name="Vear F."/>
            <person name="Vautrin S."/>
            <person name="Crespi M."/>
            <person name="Mangin B."/>
            <person name="Burke J.M."/>
            <person name="Salse J."/>
            <person name="Munos S."/>
            <person name="Vincourt P."/>
            <person name="Rieseberg L.H."/>
            <person name="Langlade N.B."/>
        </authorList>
    </citation>
    <scope>NUCLEOTIDE SEQUENCE [LARGE SCALE GENOMIC DNA]</scope>
    <source>
        <strain evidence="2">cv. SF193</strain>
    </source>
</reference>
<dbReference type="PANTHER" id="PTHR47987">
    <property type="entry name" value="OS08G0249100 PROTEIN"/>
    <property type="match status" value="1"/>
</dbReference>
<sequence>MMSTLENITIAEPLVESLALHDLIDPRLGDSYDPYELYHMAKTAYLCVKVDPEKRPSMGEVVQLLEGETEHFKTLTEQFIPHFNP</sequence>
<dbReference type="EMBL" id="CM007898">
    <property type="protein sequence ID" value="OTG14862.1"/>
    <property type="molecule type" value="Genomic_DNA"/>
</dbReference>
<dbReference type="InParanoid" id="A0A251TWA8"/>
<dbReference type="AlphaFoldDB" id="A0A251TWA8"/>
<dbReference type="InterPro" id="IPR011009">
    <property type="entry name" value="Kinase-like_dom_sf"/>
</dbReference>
<gene>
    <name evidence="1" type="ORF">HannXRQ_Chr09g0254101</name>
</gene>
<organism evidence="1 2">
    <name type="scientific">Helianthus annuus</name>
    <name type="common">Common sunflower</name>
    <dbReference type="NCBI Taxonomy" id="4232"/>
    <lineage>
        <taxon>Eukaryota</taxon>
        <taxon>Viridiplantae</taxon>
        <taxon>Streptophyta</taxon>
        <taxon>Embryophyta</taxon>
        <taxon>Tracheophyta</taxon>
        <taxon>Spermatophyta</taxon>
        <taxon>Magnoliopsida</taxon>
        <taxon>eudicotyledons</taxon>
        <taxon>Gunneridae</taxon>
        <taxon>Pentapetalae</taxon>
        <taxon>asterids</taxon>
        <taxon>campanulids</taxon>
        <taxon>Asterales</taxon>
        <taxon>Asteraceae</taxon>
        <taxon>Asteroideae</taxon>
        <taxon>Heliantheae alliance</taxon>
        <taxon>Heliantheae</taxon>
        <taxon>Helianthus</taxon>
    </lineage>
</organism>
<evidence type="ECO:0008006" key="3">
    <source>
        <dbReference type="Google" id="ProtNLM"/>
    </source>
</evidence>
<keyword evidence="2" id="KW-1185">Reference proteome</keyword>
<dbReference type="SUPFAM" id="SSF56112">
    <property type="entry name" value="Protein kinase-like (PK-like)"/>
    <property type="match status" value="1"/>
</dbReference>
<name>A0A251TWA8_HELAN</name>
<accession>A0A251TWA8</accession>
<evidence type="ECO:0000313" key="2">
    <source>
        <dbReference type="Proteomes" id="UP000215914"/>
    </source>
</evidence>
<dbReference type="Gene3D" id="1.10.510.10">
    <property type="entry name" value="Transferase(Phosphotransferase) domain 1"/>
    <property type="match status" value="1"/>
</dbReference>
<evidence type="ECO:0000313" key="1">
    <source>
        <dbReference type="EMBL" id="OTG14862.1"/>
    </source>
</evidence>
<dbReference type="InterPro" id="IPR046958">
    <property type="entry name" value="RBK1/2/STUNTED"/>
</dbReference>